<evidence type="ECO:0000313" key="7">
    <source>
        <dbReference type="Proteomes" id="UP000283433"/>
    </source>
</evidence>
<dbReference type="PRINTS" id="PR00742">
    <property type="entry name" value="GLHYDRLASE35"/>
</dbReference>
<dbReference type="OrthoDB" id="703126at2"/>
<evidence type="ECO:0000256" key="2">
    <source>
        <dbReference type="RuleBase" id="RU003679"/>
    </source>
</evidence>
<evidence type="ECO:0000313" key="6">
    <source>
        <dbReference type="EMBL" id="RKD18971.1"/>
    </source>
</evidence>
<dbReference type="EMBL" id="MBTA01000003">
    <property type="protein sequence ID" value="RKD18971.1"/>
    <property type="molecule type" value="Genomic_DNA"/>
</dbReference>
<evidence type="ECO:0008006" key="8">
    <source>
        <dbReference type="Google" id="ProtNLM"/>
    </source>
</evidence>
<dbReference type="InterPro" id="IPR018954">
    <property type="entry name" value="Betagal_dom2"/>
</dbReference>
<dbReference type="Proteomes" id="UP000283433">
    <property type="component" value="Unassembled WGS sequence"/>
</dbReference>
<evidence type="ECO:0000259" key="5">
    <source>
        <dbReference type="Pfam" id="PF10435"/>
    </source>
</evidence>
<feature type="chain" id="PRO_5019413937" description="Beta-galactosidase" evidence="3">
    <location>
        <begin position="21"/>
        <end position="809"/>
    </location>
</feature>
<dbReference type="Pfam" id="PF01301">
    <property type="entry name" value="Glyco_hydro_35"/>
    <property type="match status" value="1"/>
</dbReference>
<evidence type="ECO:0000256" key="3">
    <source>
        <dbReference type="SAM" id="SignalP"/>
    </source>
</evidence>
<dbReference type="InterPro" id="IPR037110">
    <property type="entry name" value="Betagal_dom2_sf"/>
</dbReference>
<organism evidence="6 7">
    <name type="scientific">Pelobium manganitolerans</name>
    <dbReference type="NCBI Taxonomy" id="1842495"/>
    <lineage>
        <taxon>Bacteria</taxon>
        <taxon>Pseudomonadati</taxon>
        <taxon>Bacteroidota</taxon>
        <taxon>Sphingobacteriia</taxon>
        <taxon>Sphingobacteriales</taxon>
        <taxon>Sphingobacteriaceae</taxon>
        <taxon>Pelobium</taxon>
    </lineage>
</organism>
<feature type="signal peptide" evidence="3">
    <location>
        <begin position="1"/>
        <end position="20"/>
    </location>
</feature>
<protein>
    <recommendedName>
        <fullName evidence="8">Beta-galactosidase</fullName>
    </recommendedName>
</protein>
<dbReference type="Gene3D" id="3.20.20.80">
    <property type="entry name" value="Glycosidases"/>
    <property type="match status" value="1"/>
</dbReference>
<dbReference type="Pfam" id="PF10435">
    <property type="entry name" value="BetaGal_dom2"/>
    <property type="match status" value="1"/>
</dbReference>
<keyword evidence="3" id="KW-0732">Signal</keyword>
<comment type="caution">
    <text evidence="6">The sequence shown here is derived from an EMBL/GenBank/DDBJ whole genome shotgun (WGS) entry which is preliminary data.</text>
</comment>
<accession>A0A419SAD0</accession>
<comment type="similarity">
    <text evidence="1 2">Belongs to the glycosyl hydrolase 35 family.</text>
</comment>
<feature type="domain" description="Beta-galactosidase" evidence="5">
    <location>
        <begin position="462"/>
        <end position="611"/>
    </location>
</feature>
<evidence type="ECO:0000259" key="4">
    <source>
        <dbReference type="Pfam" id="PF01301"/>
    </source>
</evidence>
<dbReference type="InterPro" id="IPR031330">
    <property type="entry name" value="Gly_Hdrlase_35_cat"/>
</dbReference>
<dbReference type="GO" id="GO:0004553">
    <property type="term" value="F:hydrolase activity, hydrolyzing O-glycosyl compounds"/>
    <property type="evidence" value="ECO:0007669"/>
    <property type="project" value="InterPro"/>
</dbReference>
<name>A0A419SAD0_9SPHI</name>
<feature type="domain" description="Glycoside hydrolase 35 catalytic" evidence="4">
    <location>
        <begin position="61"/>
        <end position="424"/>
    </location>
</feature>
<dbReference type="RefSeq" id="WP_120180617.1">
    <property type="nucleotide sequence ID" value="NZ_MBTA01000003.1"/>
</dbReference>
<reference evidence="6 7" key="1">
    <citation type="submission" date="2016-07" db="EMBL/GenBank/DDBJ databases">
        <title>Genome of Pelobium manganitolerans.</title>
        <authorList>
            <person name="Wu S."/>
            <person name="Wang G."/>
        </authorList>
    </citation>
    <scope>NUCLEOTIDE SEQUENCE [LARGE SCALE GENOMIC DNA]</scope>
    <source>
        <strain evidence="6 7">YS-25</strain>
    </source>
</reference>
<gene>
    <name evidence="6" type="ORF">BCY91_13925</name>
</gene>
<dbReference type="SUPFAM" id="SSF51445">
    <property type="entry name" value="(Trans)glycosidases"/>
    <property type="match status" value="1"/>
</dbReference>
<dbReference type="GO" id="GO:0005975">
    <property type="term" value="P:carbohydrate metabolic process"/>
    <property type="evidence" value="ECO:0007669"/>
    <property type="project" value="InterPro"/>
</dbReference>
<dbReference type="InterPro" id="IPR017853">
    <property type="entry name" value="GH"/>
</dbReference>
<proteinExistence type="inferred from homology"/>
<evidence type="ECO:0000256" key="1">
    <source>
        <dbReference type="ARBA" id="ARBA00009809"/>
    </source>
</evidence>
<dbReference type="PANTHER" id="PTHR23421">
    <property type="entry name" value="BETA-GALACTOSIDASE RELATED"/>
    <property type="match status" value="1"/>
</dbReference>
<sequence>MKLHALFTTILSSLVYLVNAQTVYSIDASTIPEKPRYEHLKLGGAGPDGQSISVNNHYVELNGKPWIPITAEFHYCRYPQRYWDESLKKIKTGGINIIATYVFWNIHEQHEGKFDWSGDNDLRKFVELCAKNDLKVIVRIGPFAHGEIRNGGLPDWLLAKPLNIRSNDPLYLSYVEKFYDQIGEQIHGLYFKDGGNIVGIQIENEYQHSASPWSLTYPGQPHDFTAHERDQALTQEGVGVSRLNNPYAKLGNDHMKILKQLAVKAGMVTPLYTATGWGNAAIVPNESIPVTAAYAYPFWTPKKDISPFFLFKDMHKSPDYAPVRYKPEDYPVFPAELGSGIMTVYTRRPLVVHKSFDAMINRCLGSGANGIGYYMYHGGSTPHKGAYFFSDEAYGLPKISYDFQAPIGEFGQVREGYQRLKLLHYFLNDFGDKLAPMKTILPANAVSLIPENVTDLRYAVRSDGKSGFLFVNNFQDDTLMTVKKNLRFSIKTSNGQINLPETGSFELAQDENVIFPFNLNIEGINLQYATAQLLTKGGSKNPYYVFFAPKGIRPEFLFSGSGYSIKRINAVNIKNSGQGKLVACLADRSEFSLVKGNKEIKVLVLNKEEALKAYQVTIKGERKLVLSDGLVIAEEDKLTLLSNASTTVSFEVFPKLSSNPYASNGKLSPSTSNKSFSAYSIFFPSITYPVQMTTFGQKKFEIKLPDLTVGINDIFLNIDYTGDTAMGFMDNELVTDEFFKGTVWNIGLKKFLTNTPSRDMVFYFRPIYKGASYLKDLDPATVPNFGDSKSLLKINNVKFVPEYKTIIKF</sequence>
<dbReference type="Gene3D" id="2.102.20.10">
    <property type="entry name" value="Beta-galactosidase, domain 2"/>
    <property type="match status" value="1"/>
</dbReference>
<keyword evidence="7" id="KW-1185">Reference proteome</keyword>
<dbReference type="SUPFAM" id="SSF51011">
    <property type="entry name" value="Glycosyl hydrolase domain"/>
    <property type="match status" value="1"/>
</dbReference>
<dbReference type="InterPro" id="IPR001944">
    <property type="entry name" value="Glycoside_Hdrlase_35"/>
</dbReference>
<dbReference type="AlphaFoldDB" id="A0A419SAD0"/>